<feature type="transmembrane region" description="Helical" evidence="5">
    <location>
        <begin position="44"/>
        <end position="69"/>
    </location>
</feature>
<feature type="transmembrane region" description="Helical" evidence="5">
    <location>
        <begin position="14"/>
        <end position="32"/>
    </location>
</feature>
<dbReference type="InterPro" id="IPR050932">
    <property type="entry name" value="TM2D1-3-like"/>
</dbReference>
<evidence type="ECO:0000256" key="4">
    <source>
        <dbReference type="ARBA" id="ARBA00023136"/>
    </source>
</evidence>
<dbReference type="Proteomes" id="UP000242470">
    <property type="component" value="Unassembled WGS sequence"/>
</dbReference>
<dbReference type="Pfam" id="PF05154">
    <property type="entry name" value="TM2"/>
    <property type="match status" value="1"/>
</dbReference>
<evidence type="ECO:0000256" key="5">
    <source>
        <dbReference type="SAM" id="Phobius"/>
    </source>
</evidence>
<keyword evidence="4 5" id="KW-0472">Membrane</keyword>
<evidence type="ECO:0000256" key="1">
    <source>
        <dbReference type="ARBA" id="ARBA00004141"/>
    </source>
</evidence>
<accession>A0AAP8PMV8</accession>
<evidence type="ECO:0000313" key="7">
    <source>
        <dbReference type="EMBL" id="PNZ66377.1"/>
    </source>
</evidence>
<evidence type="ECO:0000313" key="8">
    <source>
        <dbReference type="Proteomes" id="UP000242470"/>
    </source>
</evidence>
<keyword evidence="2 5" id="KW-0812">Transmembrane</keyword>
<organism evidence="7 8">
    <name type="scientific">Staphylococcus auricularis</name>
    <dbReference type="NCBI Taxonomy" id="29379"/>
    <lineage>
        <taxon>Bacteria</taxon>
        <taxon>Bacillati</taxon>
        <taxon>Bacillota</taxon>
        <taxon>Bacilli</taxon>
        <taxon>Bacillales</taxon>
        <taxon>Staphylococcaceae</taxon>
        <taxon>Staphylococcus</taxon>
    </lineage>
</organism>
<dbReference type="GO" id="GO:0016020">
    <property type="term" value="C:membrane"/>
    <property type="evidence" value="ECO:0007669"/>
    <property type="project" value="UniProtKB-SubCell"/>
</dbReference>
<dbReference type="RefSeq" id="WP_059107053.1">
    <property type="nucleotide sequence ID" value="NZ_AP024589.1"/>
</dbReference>
<dbReference type="InterPro" id="IPR007829">
    <property type="entry name" value="TM2"/>
</dbReference>
<dbReference type="PANTHER" id="PTHR21016:SF25">
    <property type="entry name" value="TM2 DOMAIN-CONTAINING PROTEIN DDB_G0277895-RELATED"/>
    <property type="match status" value="1"/>
</dbReference>
<evidence type="ECO:0000256" key="2">
    <source>
        <dbReference type="ARBA" id="ARBA00022692"/>
    </source>
</evidence>
<dbReference type="AlphaFoldDB" id="A0AAP8PMV8"/>
<evidence type="ECO:0000256" key="3">
    <source>
        <dbReference type="ARBA" id="ARBA00022989"/>
    </source>
</evidence>
<dbReference type="EMBL" id="PPQW01000065">
    <property type="protein sequence ID" value="PNZ66377.1"/>
    <property type="molecule type" value="Genomic_DNA"/>
</dbReference>
<proteinExistence type="predicted"/>
<protein>
    <submittedName>
        <fullName evidence="7">TM2 domain-containing protein</fullName>
    </submittedName>
</protein>
<dbReference type="PANTHER" id="PTHR21016">
    <property type="entry name" value="BETA-AMYLOID BINDING PROTEIN-RELATED"/>
    <property type="match status" value="1"/>
</dbReference>
<keyword evidence="3 5" id="KW-1133">Transmembrane helix</keyword>
<sequence length="84" mass="9484">MAQQNAQPEPRNKVIAYVLWFFLGQLGVHRFYCGKNGTAVIQLLLALIGYATTVILIGHIILPILWLWLIVDIFLIPGMCNHPN</sequence>
<name>A0AAP8PMV8_9STAP</name>
<gene>
    <name evidence="7" type="ORF">CD158_08580</name>
</gene>
<reference evidence="7 8" key="1">
    <citation type="submission" date="2017-08" db="EMBL/GenBank/DDBJ databases">
        <title>Draft genome sequences of 64 type strains of genus Staph aureus.</title>
        <authorList>
            <person name="Cole K."/>
            <person name="Golubchik T."/>
            <person name="Russell J."/>
            <person name="Foster D."/>
            <person name="Llewelyn M."/>
            <person name="Wilson D."/>
            <person name="Crook D."/>
            <person name="Paul J."/>
        </authorList>
    </citation>
    <scope>NUCLEOTIDE SEQUENCE [LARGE SCALE GENOMIC DNA]</scope>
    <source>
        <strain evidence="7 8">NCTC 12101</strain>
    </source>
</reference>
<comment type="subcellular location">
    <subcellularLocation>
        <location evidence="1">Membrane</location>
        <topology evidence="1">Multi-pass membrane protein</topology>
    </subcellularLocation>
</comment>
<evidence type="ECO:0000259" key="6">
    <source>
        <dbReference type="Pfam" id="PF05154"/>
    </source>
</evidence>
<comment type="caution">
    <text evidence="7">The sequence shown here is derived from an EMBL/GenBank/DDBJ whole genome shotgun (WGS) entry which is preliminary data.</text>
</comment>
<feature type="domain" description="TM2" evidence="6">
    <location>
        <begin position="10"/>
        <end position="58"/>
    </location>
</feature>
<dbReference type="GeneID" id="64981125"/>